<protein>
    <submittedName>
        <fullName evidence="1">Uncharacterized protein</fullName>
    </submittedName>
</protein>
<gene>
    <name evidence="1" type="ORF">Sradi_5825500</name>
</gene>
<dbReference type="AlphaFoldDB" id="A0AAW2KQK0"/>
<sequence>MRIAHNLGTCQRIPRWQGASSLRLGITALRMHPQRPSHVPCSLGTCLRHGRLRLGQVGPHLKSVAHPICRHLAMLPHGMLGMPTCPSARLHNFSIMRRRPTSTHLSQRTPVDG</sequence>
<reference evidence="1" key="2">
    <citation type="journal article" date="2024" name="Plant">
        <title>Genomic evolution and insights into agronomic trait innovations of Sesamum species.</title>
        <authorList>
            <person name="Miao H."/>
            <person name="Wang L."/>
            <person name="Qu L."/>
            <person name="Liu H."/>
            <person name="Sun Y."/>
            <person name="Le M."/>
            <person name="Wang Q."/>
            <person name="Wei S."/>
            <person name="Zheng Y."/>
            <person name="Lin W."/>
            <person name="Duan Y."/>
            <person name="Cao H."/>
            <person name="Xiong S."/>
            <person name="Wang X."/>
            <person name="Wei L."/>
            <person name="Li C."/>
            <person name="Ma Q."/>
            <person name="Ju M."/>
            <person name="Zhao R."/>
            <person name="Li G."/>
            <person name="Mu C."/>
            <person name="Tian Q."/>
            <person name="Mei H."/>
            <person name="Zhang T."/>
            <person name="Gao T."/>
            <person name="Zhang H."/>
        </authorList>
    </citation>
    <scope>NUCLEOTIDE SEQUENCE</scope>
    <source>
        <strain evidence="1">G02</strain>
    </source>
</reference>
<accession>A0AAW2KQK0</accession>
<evidence type="ECO:0000313" key="1">
    <source>
        <dbReference type="EMBL" id="KAL0308832.1"/>
    </source>
</evidence>
<comment type="caution">
    <text evidence="1">The sequence shown here is derived from an EMBL/GenBank/DDBJ whole genome shotgun (WGS) entry which is preliminary data.</text>
</comment>
<dbReference type="EMBL" id="JACGWJ010000027">
    <property type="protein sequence ID" value="KAL0308832.1"/>
    <property type="molecule type" value="Genomic_DNA"/>
</dbReference>
<organism evidence="1">
    <name type="scientific">Sesamum radiatum</name>
    <name type="common">Black benniseed</name>
    <dbReference type="NCBI Taxonomy" id="300843"/>
    <lineage>
        <taxon>Eukaryota</taxon>
        <taxon>Viridiplantae</taxon>
        <taxon>Streptophyta</taxon>
        <taxon>Embryophyta</taxon>
        <taxon>Tracheophyta</taxon>
        <taxon>Spermatophyta</taxon>
        <taxon>Magnoliopsida</taxon>
        <taxon>eudicotyledons</taxon>
        <taxon>Gunneridae</taxon>
        <taxon>Pentapetalae</taxon>
        <taxon>asterids</taxon>
        <taxon>lamiids</taxon>
        <taxon>Lamiales</taxon>
        <taxon>Pedaliaceae</taxon>
        <taxon>Sesamum</taxon>
    </lineage>
</organism>
<reference evidence="1" key="1">
    <citation type="submission" date="2020-06" db="EMBL/GenBank/DDBJ databases">
        <authorList>
            <person name="Li T."/>
            <person name="Hu X."/>
            <person name="Zhang T."/>
            <person name="Song X."/>
            <person name="Zhang H."/>
            <person name="Dai N."/>
            <person name="Sheng W."/>
            <person name="Hou X."/>
            <person name="Wei L."/>
        </authorList>
    </citation>
    <scope>NUCLEOTIDE SEQUENCE</scope>
    <source>
        <strain evidence="1">G02</strain>
        <tissue evidence="1">Leaf</tissue>
    </source>
</reference>
<proteinExistence type="predicted"/>
<name>A0AAW2KQK0_SESRA</name>